<dbReference type="PANTHER" id="PTHR23028">
    <property type="entry name" value="ACETYLTRANSFERASE"/>
    <property type="match status" value="1"/>
</dbReference>
<dbReference type="Proteomes" id="UP000002383">
    <property type="component" value="Chromosome"/>
</dbReference>
<dbReference type="STRING" id="396588.Tgr7_2379"/>
<dbReference type="InterPro" id="IPR002656">
    <property type="entry name" value="Acyl_transf_3_dom"/>
</dbReference>
<sequence length="353" mass="40281">MQTESSQSHIYFQSLDGLRVVAALSIAVFHFYDQWAGYLAVEFFFMLSGFLFAHGYLSRNKVLTLRSYAQRRFARLYPMHLFSLVVFVLVYWLIDGGLPSYADGTLTSFVSHLFMMHGIGLNPHGLTWNYPSWAISVELWVGAAAFFLVSAGLRLRVLLSISLVCLLVMYLAVGNLSGTYQNISGFLNAGLLRGLSAFLLGIMSYAIFLRYRKTVWSRFESNRLEMLILLAILLVVFGRTDVVSKLDFFAPFLFMTGIAVFATENGYLSALVAQLSGWSMLSYSIYLNQAMMIMVVERIFSQYNDNPIFPLLTYLSMLIFYSYMTHYLVERPARAFLSIRHQRNMSVCPKRNI</sequence>
<keyword evidence="1" id="KW-0812">Transmembrane</keyword>
<keyword evidence="3" id="KW-0012">Acyltransferase</keyword>
<feature type="transmembrane region" description="Helical" evidence="1">
    <location>
        <begin position="38"/>
        <end position="57"/>
    </location>
</feature>
<dbReference type="OrthoDB" id="9767863at2"/>
<dbReference type="PANTHER" id="PTHR23028:SF131">
    <property type="entry name" value="BLR2367 PROTEIN"/>
    <property type="match status" value="1"/>
</dbReference>
<feature type="transmembrane region" description="Helical" evidence="1">
    <location>
        <begin position="157"/>
        <end position="178"/>
    </location>
</feature>
<evidence type="ECO:0000313" key="3">
    <source>
        <dbReference type="EMBL" id="ACL73457.1"/>
    </source>
</evidence>
<keyword evidence="4" id="KW-1185">Reference proteome</keyword>
<feature type="transmembrane region" description="Helical" evidence="1">
    <location>
        <begin position="77"/>
        <end position="94"/>
    </location>
</feature>
<dbReference type="GO" id="GO:0000271">
    <property type="term" value="P:polysaccharide biosynthetic process"/>
    <property type="evidence" value="ECO:0007669"/>
    <property type="project" value="TreeGrafter"/>
</dbReference>
<feature type="transmembrane region" description="Helical" evidence="1">
    <location>
        <begin position="308"/>
        <end position="329"/>
    </location>
</feature>
<keyword evidence="1" id="KW-1133">Transmembrane helix</keyword>
<organism evidence="3 4">
    <name type="scientific">Thioalkalivibrio sulfidiphilus (strain HL-EbGR7)</name>
    <dbReference type="NCBI Taxonomy" id="396588"/>
    <lineage>
        <taxon>Bacteria</taxon>
        <taxon>Pseudomonadati</taxon>
        <taxon>Pseudomonadota</taxon>
        <taxon>Gammaproteobacteria</taxon>
        <taxon>Chromatiales</taxon>
        <taxon>Ectothiorhodospiraceae</taxon>
        <taxon>Thioalkalivibrio</taxon>
    </lineage>
</organism>
<dbReference type="Pfam" id="PF01757">
    <property type="entry name" value="Acyl_transf_3"/>
    <property type="match status" value="1"/>
</dbReference>
<dbReference type="HOGENOM" id="CLU_005679_2_1_6"/>
<evidence type="ECO:0000256" key="1">
    <source>
        <dbReference type="SAM" id="Phobius"/>
    </source>
</evidence>
<gene>
    <name evidence="3" type="ordered locus">Tgr7_2379</name>
</gene>
<accession>B8GVB1</accession>
<dbReference type="InterPro" id="IPR050879">
    <property type="entry name" value="Acyltransferase_3"/>
</dbReference>
<feature type="transmembrane region" description="Helical" evidence="1">
    <location>
        <begin position="275"/>
        <end position="296"/>
    </location>
</feature>
<name>B8GVB1_THISH</name>
<dbReference type="EMBL" id="CP001339">
    <property type="protein sequence ID" value="ACL73457.1"/>
    <property type="molecule type" value="Genomic_DNA"/>
</dbReference>
<protein>
    <submittedName>
        <fullName evidence="3">Acyltransferase-like protein</fullName>
    </submittedName>
</protein>
<proteinExistence type="predicted"/>
<feature type="transmembrane region" description="Helical" evidence="1">
    <location>
        <begin position="130"/>
        <end position="150"/>
    </location>
</feature>
<feature type="transmembrane region" description="Helical" evidence="1">
    <location>
        <begin position="190"/>
        <end position="211"/>
    </location>
</feature>
<feature type="transmembrane region" description="Helical" evidence="1">
    <location>
        <begin position="248"/>
        <end position="268"/>
    </location>
</feature>
<feature type="transmembrane region" description="Helical" evidence="1">
    <location>
        <begin position="223"/>
        <end position="242"/>
    </location>
</feature>
<evidence type="ECO:0000313" key="4">
    <source>
        <dbReference type="Proteomes" id="UP000002383"/>
    </source>
</evidence>
<feature type="domain" description="Acyltransferase 3" evidence="2">
    <location>
        <begin position="13"/>
        <end position="319"/>
    </location>
</feature>
<reference evidence="3 4" key="1">
    <citation type="journal article" date="2011" name="Stand. Genomic Sci.">
        <title>Complete genome sequence of 'Thioalkalivibrio sulfidophilus' HL-EbGr7.</title>
        <authorList>
            <person name="Muyzer G."/>
            <person name="Sorokin D.Y."/>
            <person name="Mavromatis K."/>
            <person name="Lapidus A."/>
            <person name="Clum A."/>
            <person name="Ivanova N."/>
            <person name="Pati A."/>
            <person name="d'Haeseleer P."/>
            <person name="Woyke T."/>
            <person name="Kyrpides N.C."/>
        </authorList>
    </citation>
    <scope>NUCLEOTIDE SEQUENCE [LARGE SCALE GENOMIC DNA]</scope>
    <source>
        <strain evidence="3 4">HL-EbGR7</strain>
    </source>
</reference>
<evidence type="ECO:0000259" key="2">
    <source>
        <dbReference type="Pfam" id="PF01757"/>
    </source>
</evidence>
<dbReference type="GO" id="GO:0016747">
    <property type="term" value="F:acyltransferase activity, transferring groups other than amino-acyl groups"/>
    <property type="evidence" value="ECO:0007669"/>
    <property type="project" value="InterPro"/>
</dbReference>
<dbReference type="GO" id="GO:0016020">
    <property type="term" value="C:membrane"/>
    <property type="evidence" value="ECO:0007669"/>
    <property type="project" value="TreeGrafter"/>
</dbReference>
<dbReference type="AlphaFoldDB" id="B8GVB1"/>
<dbReference type="eggNOG" id="COG1835">
    <property type="taxonomic scope" value="Bacteria"/>
</dbReference>
<dbReference type="KEGG" id="tgr:Tgr7_2379"/>
<dbReference type="RefSeq" id="WP_012638932.1">
    <property type="nucleotide sequence ID" value="NC_011901.1"/>
</dbReference>
<keyword evidence="3" id="KW-0808">Transferase</keyword>
<keyword evidence="1" id="KW-0472">Membrane</keyword>